<evidence type="ECO:0000313" key="3">
    <source>
        <dbReference type="Proteomes" id="UP000460257"/>
    </source>
</evidence>
<reference evidence="2" key="1">
    <citation type="journal article" date="2020" name="Appl. Environ. Microbiol.">
        <title>Medium-Chain Fatty Acid Synthesis by 'Candidatus Weimeria bifida' gen. nov., sp. nov., and 'Candidatus Pseudoramibacter fermentans' sp. nov.</title>
        <authorList>
            <person name="Scarborough M.J."/>
            <person name="Myers K.S."/>
            <person name="Donohue T.J."/>
            <person name="Noguera D.R."/>
        </authorList>
    </citation>
    <scope>NUCLEOTIDE SEQUENCE</scope>
    <source>
        <strain evidence="2">LCO1.1</strain>
    </source>
</reference>
<dbReference type="AlphaFoldDB" id="A0A6N7IZX0"/>
<dbReference type="InterPro" id="IPR000415">
    <property type="entry name" value="Nitroreductase-like"/>
</dbReference>
<dbReference type="GO" id="GO:0016491">
    <property type="term" value="F:oxidoreductase activity"/>
    <property type="evidence" value="ECO:0007669"/>
    <property type="project" value="InterPro"/>
</dbReference>
<dbReference type="EMBL" id="VOGC01000002">
    <property type="protein sequence ID" value="MQN00897.1"/>
    <property type="molecule type" value="Genomic_DNA"/>
</dbReference>
<dbReference type="SUPFAM" id="SSF55469">
    <property type="entry name" value="FMN-dependent nitroreductase-like"/>
    <property type="match status" value="1"/>
</dbReference>
<keyword evidence="3" id="KW-1185">Reference proteome</keyword>
<protein>
    <submittedName>
        <fullName evidence="2">Nitroreductase</fullName>
    </submittedName>
</protein>
<gene>
    <name evidence="2" type="ORF">FRC54_02745</name>
</gene>
<accession>A0A6N7IZX0</accession>
<name>A0A6N7IZX0_9FIRM</name>
<evidence type="ECO:0000259" key="1">
    <source>
        <dbReference type="Pfam" id="PF14512"/>
    </source>
</evidence>
<dbReference type="Pfam" id="PF14512">
    <property type="entry name" value="TM1586_NiRdase"/>
    <property type="match status" value="1"/>
</dbReference>
<organism evidence="2 3">
    <name type="scientific">Candidatus Weimeria bifida</name>
    <dbReference type="NCBI Taxonomy" id="2599074"/>
    <lineage>
        <taxon>Bacteria</taxon>
        <taxon>Bacillati</taxon>
        <taxon>Bacillota</taxon>
        <taxon>Clostridia</taxon>
        <taxon>Lachnospirales</taxon>
        <taxon>Lachnospiraceae</taxon>
        <taxon>Candidatus Weimeria</taxon>
    </lineage>
</organism>
<comment type="caution">
    <text evidence="2">The sequence shown here is derived from an EMBL/GenBank/DDBJ whole genome shotgun (WGS) entry which is preliminary data.</text>
</comment>
<dbReference type="Gene3D" id="3.40.109.10">
    <property type="entry name" value="NADH Oxidase"/>
    <property type="match status" value="1"/>
</dbReference>
<dbReference type="InterPro" id="IPR029478">
    <property type="entry name" value="TM1586_NiRdase"/>
</dbReference>
<sequence length="227" mass="25516">MEFSHEEIKRLRNAIQTRHAVRRFTDQPLVDDAVEELKEAVEAANREGVLHIQLMLNEPEAFQAQKPEYGNFQGCRNYLAMIGPRGSDEKIGYYGEWIVLLAQSLGVNSCWVAATYDRSKTKGKVGPGEKRYMLIALGYGKTEGTAHKSKSIEDVSDYKEDDPDWYRAGIEAALLAPTCIDQQKFTFKRDGDKVIAKSGFGLFTSLDLGIVKCNFEIGSGRDHSVWE</sequence>
<feature type="domain" description="Putative nitroreductase TM1586" evidence="1">
    <location>
        <begin position="12"/>
        <end position="219"/>
    </location>
</feature>
<dbReference type="Proteomes" id="UP000460257">
    <property type="component" value="Unassembled WGS sequence"/>
</dbReference>
<proteinExistence type="predicted"/>
<evidence type="ECO:0000313" key="2">
    <source>
        <dbReference type="EMBL" id="MQN00897.1"/>
    </source>
</evidence>